<evidence type="ECO:0000256" key="1">
    <source>
        <dbReference type="SAM" id="Phobius"/>
    </source>
</evidence>
<accession>H1XUE2</accession>
<evidence type="ECO:0000313" key="3">
    <source>
        <dbReference type="Proteomes" id="UP000004671"/>
    </source>
</evidence>
<dbReference type="AlphaFoldDB" id="H1XUE2"/>
<evidence type="ECO:0000313" key="2">
    <source>
        <dbReference type="EMBL" id="EHO42768.1"/>
    </source>
</evidence>
<dbReference type="Proteomes" id="UP000004671">
    <property type="component" value="Chromosome"/>
</dbReference>
<reference evidence="2 3" key="1">
    <citation type="submission" date="2011-09" db="EMBL/GenBank/DDBJ databases">
        <title>The permanent draft genome of Caldithrix abyssi DSM 13497.</title>
        <authorList>
            <consortium name="US DOE Joint Genome Institute (JGI-PGF)"/>
            <person name="Lucas S."/>
            <person name="Han J."/>
            <person name="Lapidus A."/>
            <person name="Bruce D."/>
            <person name="Goodwin L."/>
            <person name="Pitluck S."/>
            <person name="Peters L."/>
            <person name="Kyrpides N."/>
            <person name="Mavromatis K."/>
            <person name="Ivanova N."/>
            <person name="Mikhailova N."/>
            <person name="Chertkov O."/>
            <person name="Detter J.C."/>
            <person name="Tapia R."/>
            <person name="Han C."/>
            <person name="Land M."/>
            <person name="Hauser L."/>
            <person name="Markowitz V."/>
            <person name="Cheng J.-F."/>
            <person name="Hugenholtz P."/>
            <person name="Woyke T."/>
            <person name="Wu D."/>
            <person name="Spring S."/>
            <person name="Brambilla E."/>
            <person name="Klenk H.-P."/>
            <person name="Eisen J.A."/>
        </authorList>
    </citation>
    <scope>NUCLEOTIDE SEQUENCE [LARGE SCALE GENOMIC DNA]</scope>
    <source>
        <strain evidence="2 3">DSM 13497</strain>
    </source>
</reference>
<feature type="transmembrane region" description="Helical" evidence="1">
    <location>
        <begin position="34"/>
        <end position="54"/>
    </location>
</feature>
<name>H1XUE2_CALAY</name>
<keyword evidence="3" id="KW-1185">Reference proteome</keyword>
<dbReference type="EMBL" id="CM001402">
    <property type="protein sequence ID" value="EHO42768.1"/>
    <property type="molecule type" value="Genomic_DNA"/>
</dbReference>
<keyword evidence="1" id="KW-1133">Transmembrane helix</keyword>
<dbReference type="InParanoid" id="H1XUE2"/>
<keyword evidence="1" id="KW-0812">Transmembrane</keyword>
<sequence>MLICHALIEFNYAKRKIKKDNSPIINCLISDIPAAIYILVMDSKLLLVLIMFSISHKILKNKVSYELKTIIRRAL</sequence>
<organism evidence="2 3">
    <name type="scientific">Caldithrix abyssi DSM 13497</name>
    <dbReference type="NCBI Taxonomy" id="880073"/>
    <lineage>
        <taxon>Bacteria</taxon>
        <taxon>Pseudomonadati</taxon>
        <taxon>Calditrichota</taxon>
        <taxon>Calditrichia</taxon>
        <taxon>Calditrichales</taxon>
        <taxon>Calditrichaceae</taxon>
        <taxon>Caldithrix</taxon>
    </lineage>
</organism>
<gene>
    <name evidence="2" type="ORF">Calab_3162</name>
</gene>
<dbReference type="PaxDb" id="880073-Calab_3162"/>
<keyword evidence="1" id="KW-0472">Membrane</keyword>
<proteinExistence type="predicted"/>
<dbReference type="HOGENOM" id="CLU_2664136_0_0_0"/>
<protein>
    <submittedName>
        <fullName evidence="2">Uncharacterized protein</fullName>
    </submittedName>
</protein>